<dbReference type="Pfam" id="PF00617">
    <property type="entry name" value="RasGEF"/>
    <property type="match status" value="1"/>
</dbReference>
<reference evidence="7" key="1">
    <citation type="submission" date="2013-10" db="EMBL/GenBank/DDBJ databases">
        <title>Genome sequencing of Onchocerca volvulus.</title>
        <authorList>
            <person name="Cotton J."/>
            <person name="Tsai J."/>
            <person name="Stanley E."/>
            <person name="Tracey A."/>
            <person name="Holroyd N."/>
            <person name="Lustigman S."/>
            <person name="Berriman M."/>
        </authorList>
    </citation>
    <scope>NUCLEOTIDE SEQUENCE</scope>
</reference>
<proteinExistence type="predicted"/>
<evidence type="ECO:0000256" key="3">
    <source>
        <dbReference type="SAM" id="MobiDB-lite"/>
    </source>
</evidence>
<keyword evidence="1 2" id="KW-0344">Guanine-nucleotide releasing factor</keyword>
<evidence type="ECO:0000256" key="1">
    <source>
        <dbReference type="ARBA" id="ARBA00022658"/>
    </source>
</evidence>
<protein>
    <recommendedName>
        <fullName evidence="8">Ras-GEF domain-containing protein</fullName>
    </recommendedName>
</protein>
<name>A0A8R1XVN7_ONCVO</name>
<feature type="compositionally biased region" description="Polar residues" evidence="3">
    <location>
        <begin position="57"/>
        <end position="69"/>
    </location>
</feature>
<dbReference type="PROSITE" id="PS50009">
    <property type="entry name" value="RASGEF_CAT"/>
    <property type="match status" value="1"/>
</dbReference>
<keyword evidence="7" id="KW-1185">Reference proteome</keyword>
<feature type="compositionally biased region" description="Polar residues" evidence="3">
    <location>
        <begin position="28"/>
        <end position="38"/>
    </location>
</feature>
<dbReference type="OMA" id="IAKECCE"/>
<dbReference type="PROSITE" id="PS50212">
    <property type="entry name" value="RASGEF_NTER"/>
    <property type="match status" value="1"/>
</dbReference>
<dbReference type="SMART" id="SM00147">
    <property type="entry name" value="RasGEF"/>
    <property type="match status" value="1"/>
</dbReference>
<feature type="domain" description="N-terminal Ras-GEF" evidence="5">
    <location>
        <begin position="81"/>
        <end position="210"/>
    </location>
</feature>
<feature type="compositionally biased region" description="Basic and acidic residues" evidence="3">
    <location>
        <begin position="40"/>
        <end position="56"/>
    </location>
</feature>
<dbReference type="Proteomes" id="UP000024404">
    <property type="component" value="Unassembled WGS sequence"/>
</dbReference>
<evidence type="ECO:0000259" key="4">
    <source>
        <dbReference type="PROSITE" id="PS50009"/>
    </source>
</evidence>
<dbReference type="SUPFAM" id="SSF48366">
    <property type="entry name" value="Ras GEF"/>
    <property type="match status" value="1"/>
</dbReference>
<dbReference type="GO" id="GO:0007265">
    <property type="term" value="P:Ras protein signal transduction"/>
    <property type="evidence" value="ECO:0007669"/>
    <property type="project" value="TreeGrafter"/>
</dbReference>
<dbReference type="AlphaFoldDB" id="A0A8R1XVN7"/>
<dbReference type="Gene3D" id="1.20.870.10">
    <property type="entry name" value="Son of sevenless (SoS) protein Chain: S domain 1"/>
    <property type="match status" value="1"/>
</dbReference>
<dbReference type="InterPro" id="IPR036964">
    <property type="entry name" value="RASGEF_cat_dom_sf"/>
</dbReference>
<dbReference type="InterPro" id="IPR001895">
    <property type="entry name" value="RASGEF_cat_dom"/>
</dbReference>
<dbReference type="GO" id="GO:0005085">
    <property type="term" value="F:guanyl-nucleotide exchange factor activity"/>
    <property type="evidence" value="ECO:0007669"/>
    <property type="project" value="UniProtKB-KW"/>
</dbReference>
<sequence>MFDPGIIHSSLYGSMDIHQEEGREMLISTTSNDLSSGNRKTKEDDQERANKQEPISKQDPLTGSSSNSYPAFDDQDKIFDDTGSLMSVTLDSLIELLIPSGNYSPEQSYIFAALLNIRIFISPPDLLQKILQQCVFKQNATAANFTKEGRTRTFRGIYKLCLEWTQSIPYDFRDQQMQRRLIELLKRFERALIDISSSMDQVLNTDDNNYKGLLEICPNPTTLAQQMTLIELERLSMIGPDEIVYAAIDDDAKKRFGNRMNNIRNYIDWSNRLTYLTATEILRCSKRGYRIHTIEYFIDVAKECINIGNFNSFMAIVAALSLPLIARLKKTWNRVEKSKLDILRHQFDPTANFVSYRSTLKAAIWRFNSAQNETDAIIIPFFGLLIKDLSLLHRQCAQLLPNGHMFIQFGSEVSNFIKWKNRKCLFERDTRTLHQLLLSRTFTEKQLIKLSYNCETAEQTSEKELYRRLKNDNDVQ</sequence>
<dbReference type="GO" id="GO:0005886">
    <property type="term" value="C:plasma membrane"/>
    <property type="evidence" value="ECO:0007669"/>
    <property type="project" value="TreeGrafter"/>
</dbReference>
<evidence type="ECO:0000259" key="5">
    <source>
        <dbReference type="PROSITE" id="PS50212"/>
    </source>
</evidence>
<dbReference type="Pfam" id="PF00618">
    <property type="entry name" value="RasGEF_N"/>
    <property type="match status" value="1"/>
</dbReference>
<dbReference type="InterPro" id="IPR023578">
    <property type="entry name" value="Ras_GEF_dom_sf"/>
</dbReference>
<feature type="domain" description="Ras-GEF" evidence="4">
    <location>
        <begin position="219"/>
        <end position="457"/>
    </location>
</feature>
<reference evidence="6" key="2">
    <citation type="submission" date="2022-06" db="UniProtKB">
        <authorList>
            <consortium name="EnsemblMetazoa"/>
        </authorList>
    </citation>
    <scope>IDENTIFICATION</scope>
</reference>
<accession>A0A8R1XVN7</accession>
<dbReference type="InterPro" id="IPR000651">
    <property type="entry name" value="Ras-like_Gua-exchang_fac_N"/>
</dbReference>
<dbReference type="InterPro" id="IPR008937">
    <property type="entry name" value="Ras-like_GEF"/>
</dbReference>
<dbReference type="SMART" id="SM00229">
    <property type="entry name" value="RasGEFN"/>
    <property type="match status" value="1"/>
</dbReference>
<evidence type="ECO:0000313" key="6">
    <source>
        <dbReference type="EnsemblMetazoa" id="OVOC4639.1"/>
    </source>
</evidence>
<dbReference type="CDD" id="cd06224">
    <property type="entry name" value="REM"/>
    <property type="match status" value="1"/>
</dbReference>
<dbReference type="PANTHER" id="PTHR23113:SF356">
    <property type="entry name" value="FI05912P-RELATED"/>
    <property type="match status" value="1"/>
</dbReference>
<evidence type="ECO:0000256" key="2">
    <source>
        <dbReference type="PROSITE-ProRule" id="PRU00168"/>
    </source>
</evidence>
<evidence type="ECO:0000313" key="7">
    <source>
        <dbReference type="Proteomes" id="UP000024404"/>
    </source>
</evidence>
<dbReference type="EMBL" id="CMVM020000142">
    <property type="status" value="NOT_ANNOTATED_CDS"/>
    <property type="molecule type" value="Genomic_DNA"/>
</dbReference>
<dbReference type="EnsemblMetazoa" id="OVOC4639.1">
    <property type="protein sequence ID" value="OVOC4639.1"/>
    <property type="gene ID" value="WBGene00241448"/>
</dbReference>
<evidence type="ECO:0008006" key="8">
    <source>
        <dbReference type="Google" id="ProtNLM"/>
    </source>
</evidence>
<feature type="region of interest" description="Disordered" evidence="3">
    <location>
        <begin position="28"/>
        <end position="73"/>
    </location>
</feature>
<dbReference type="PANTHER" id="PTHR23113">
    <property type="entry name" value="GUANINE NUCLEOTIDE EXCHANGE FACTOR"/>
    <property type="match status" value="1"/>
</dbReference>
<organism evidence="6 7">
    <name type="scientific">Onchocerca volvulus</name>
    <dbReference type="NCBI Taxonomy" id="6282"/>
    <lineage>
        <taxon>Eukaryota</taxon>
        <taxon>Metazoa</taxon>
        <taxon>Ecdysozoa</taxon>
        <taxon>Nematoda</taxon>
        <taxon>Chromadorea</taxon>
        <taxon>Rhabditida</taxon>
        <taxon>Spirurina</taxon>
        <taxon>Spiruromorpha</taxon>
        <taxon>Filarioidea</taxon>
        <taxon>Onchocercidae</taxon>
        <taxon>Onchocerca</taxon>
    </lineage>
</organism>
<dbReference type="Gene3D" id="1.10.840.10">
    <property type="entry name" value="Ras guanine-nucleotide exchange factors catalytic domain"/>
    <property type="match status" value="1"/>
</dbReference>